<dbReference type="Proteomes" id="UP001396334">
    <property type="component" value="Unassembled WGS sequence"/>
</dbReference>
<dbReference type="SMART" id="SM00579">
    <property type="entry name" value="FBD"/>
    <property type="match status" value="1"/>
</dbReference>
<keyword evidence="2" id="KW-1133">Transmembrane helix</keyword>
<dbReference type="PROSITE" id="PS50181">
    <property type="entry name" value="FBOX"/>
    <property type="match status" value="1"/>
</dbReference>
<feature type="compositionally biased region" description="Basic and acidic residues" evidence="1">
    <location>
        <begin position="1"/>
        <end position="18"/>
    </location>
</feature>
<dbReference type="InterPro" id="IPR055357">
    <property type="entry name" value="LRR_At1g61320_AtMIF1"/>
</dbReference>
<dbReference type="SMART" id="SM00256">
    <property type="entry name" value="FBOX"/>
    <property type="match status" value="1"/>
</dbReference>
<dbReference type="EMBL" id="JBBPBN010000080">
    <property type="protein sequence ID" value="KAK8983410.1"/>
    <property type="molecule type" value="Genomic_DNA"/>
</dbReference>
<dbReference type="Gene3D" id="3.80.10.10">
    <property type="entry name" value="Ribonuclease Inhibitor"/>
    <property type="match status" value="2"/>
</dbReference>
<dbReference type="InterPro" id="IPR032675">
    <property type="entry name" value="LRR_dom_sf"/>
</dbReference>
<reference evidence="4 5" key="1">
    <citation type="journal article" date="2024" name="G3 (Bethesda)">
        <title>Genome assembly of Hibiscus sabdariffa L. provides insights into metabolisms of medicinal natural products.</title>
        <authorList>
            <person name="Kim T."/>
        </authorList>
    </citation>
    <scope>NUCLEOTIDE SEQUENCE [LARGE SCALE GENOMIC DNA]</scope>
    <source>
        <strain evidence="4">TK-2024</strain>
        <tissue evidence="4">Old leaves</tissue>
    </source>
</reference>
<evidence type="ECO:0000259" key="3">
    <source>
        <dbReference type="PROSITE" id="PS50181"/>
    </source>
</evidence>
<feature type="region of interest" description="Disordered" evidence="1">
    <location>
        <begin position="1"/>
        <end position="30"/>
    </location>
</feature>
<dbReference type="SUPFAM" id="SSF52047">
    <property type="entry name" value="RNI-like"/>
    <property type="match status" value="1"/>
</dbReference>
<name>A0ABR2P4N1_9ROSI</name>
<dbReference type="PANTHER" id="PTHR31900:SF27">
    <property type="entry name" value="FBD DOMAIN-CONTAINING PROTEIN"/>
    <property type="match status" value="1"/>
</dbReference>
<sequence length="788" mass="90185">MDDKIHYQGRNQDHHTHAEPPPCRWRDPPGSSFSSFTQLHQLRTQLSLAHPWVSQTRPPRGDESLVTLKLDIDDDMNLPCKVCLPNLKRLHLKNMKFADGDSIHRLISGCLALEDLVLDLPELPKNMSNLNIHSLSLKRLALDFLYMFTFFPLVFNYTFVINAPNLVYFKYAGPIAEGYCLSNMNSLEKADVEVYRLDDVNLESRAIAAISNLLQGLCNVKSLHFSLEQPEMLIRVPFEPVIGFHNLVEFELKTHKEYCDWQGTWVIQFLWCAPNLETLHLDLPVPLRGFKPLPEEVPPCLGRDIGSTKLFEESLNRREAAAAAKTNLGINSKGQGLSRRSGMKSVEDLDKISSLPDHILCHILSLLPTKDAVRTSVISPRWRYLFSSMPTLEFQYCLSSIHPRLRVENFKNFVDRLLFFPNHVTLECFRLYESSSRDDDYLRLYGWICAALRRDVKEIDIRYGILPVLPISLFTSRSLVTLKLDIHEDMKVPCKVCLPNLKSLNLKNIKFPDSDSIHRLISGCLTLEDLVMILPELPKNISKLDFHSLSLKRLALNISLNVLPLDFKCTFVINAPNLVYFKYDGPIAKGYCLSSMNSLEKAVVEVYQLDDEPSYDVNRESGATASISKLLQGICNVKSLRLSIDQSETLIQMPPEPVLRFHKLVELEIYSENHDWQGTWVIQFLCCAPNLETLHLDLPVPNRGFEPLPEEVPPCLSFRLKEIKIRYFEGNEHMFEMISYFLNHASVLEVLMIGIEEDEEYSNPSPLRNVIKLLGLPRNSKKCRVVAL</sequence>
<evidence type="ECO:0000313" key="5">
    <source>
        <dbReference type="Proteomes" id="UP001396334"/>
    </source>
</evidence>
<feature type="domain" description="F-box" evidence="3">
    <location>
        <begin position="349"/>
        <end position="397"/>
    </location>
</feature>
<keyword evidence="5" id="KW-1185">Reference proteome</keyword>
<keyword evidence="2" id="KW-0812">Transmembrane</keyword>
<evidence type="ECO:0000313" key="4">
    <source>
        <dbReference type="EMBL" id="KAK8983410.1"/>
    </source>
</evidence>
<dbReference type="InterPro" id="IPR036047">
    <property type="entry name" value="F-box-like_dom_sf"/>
</dbReference>
<dbReference type="InterPro" id="IPR053781">
    <property type="entry name" value="F-box_AtFBL13-like"/>
</dbReference>
<dbReference type="InterPro" id="IPR050232">
    <property type="entry name" value="FBL13/AtMIF1-like"/>
</dbReference>
<protein>
    <recommendedName>
        <fullName evidence="3">F-box domain-containing protein</fullName>
    </recommendedName>
</protein>
<dbReference type="Gene3D" id="1.20.1280.50">
    <property type="match status" value="1"/>
</dbReference>
<evidence type="ECO:0000256" key="1">
    <source>
        <dbReference type="SAM" id="MobiDB-lite"/>
    </source>
</evidence>
<organism evidence="4 5">
    <name type="scientific">Hibiscus sabdariffa</name>
    <name type="common">roselle</name>
    <dbReference type="NCBI Taxonomy" id="183260"/>
    <lineage>
        <taxon>Eukaryota</taxon>
        <taxon>Viridiplantae</taxon>
        <taxon>Streptophyta</taxon>
        <taxon>Embryophyta</taxon>
        <taxon>Tracheophyta</taxon>
        <taxon>Spermatophyta</taxon>
        <taxon>Magnoliopsida</taxon>
        <taxon>eudicotyledons</taxon>
        <taxon>Gunneridae</taxon>
        <taxon>Pentapetalae</taxon>
        <taxon>rosids</taxon>
        <taxon>malvids</taxon>
        <taxon>Malvales</taxon>
        <taxon>Malvaceae</taxon>
        <taxon>Malvoideae</taxon>
        <taxon>Hibiscus</taxon>
    </lineage>
</organism>
<comment type="caution">
    <text evidence="4">The sequence shown here is derived from an EMBL/GenBank/DDBJ whole genome shotgun (WGS) entry which is preliminary data.</text>
</comment>
<dbReference type="SUPFAM" id="SSF81383">
    <property type="entry name" value="F-box domain"/>
    <property type="match status" value="1"/>
</dbReference>
<dbReference type="SUPFAM" id="SSF52058">
    <property type="entry name" value="L domain-like"/>
    <property type="match status" value="1"/>
</dbReference>
<keyword evidence="2" id="KW-0472">Membrane</keyword>
<dbReference type="CDD" id="cd22160">
    <property type="entry name" value="F-box_AtFBL13-like"/>
    <property type="match status" value="1"/>
</dbReference>
<gene>
    <name evidence="4" type="ORF">V6N11_073827</name>
</gene>
<accession>A0ABR2P4N1</accession>
<proteinExistence type="predicted"/>
<dbReference type="InterPro" id="IPR001810">
    <property type="entry name" value="F-box_dom"/>
</dbReference>
<dbReference type="PANTHER" id="PTHR31900">
    <property type="entry name" value="F-BOX/RNI SUPERFAMILY PROTEIN-RELATED"/>
    <property type="match status" value="1"/>
</dbReference>
<dbReference type="Pfam" id="PF00646">
    <property type="entry name" value="F-box"/>
    <property type="match status" value="1"/>
</dbReference>
<dbReference type="InterPro" id="IPR006566">
    <property type="entry name" value="FBD"/>
</dbReference>
<feature type="transmembrane region" description="Helical" evidence="2">
    <location>
        <begin position="140"/>
        <end position="160"/>
    </location>
</feature>
<evidence type="ECO:0000256" key="2">
    <source>
        <dbReference type="SAM" id="Phobius"/>
    </source>
</evidence>
<dbReference type="Pfam" id="PF23622">
    <property type="entry name" value="LRR_At1g61320_AtMIF1"/>
    <property type="match status" value="2"/>
</dbReference>